<dbReference type="InterPro" id="IPR045690">
    <property type="entry name" value="DUF6055"/>
</dbReference>
<proteinExistence type="predicted"/>
<dbReference type="SUPFAM" id="SSF55486">
    <property type="entry name" value="Metalloproteases ('zincins'), catalytic domain"/>
    <property type="match status" value="1"/>
</dbReference>
<evidence type="ECO:0008006" key="3">
    <source>
        <dbReference type="Google" id="ProtNLM"/>
    </source>
</evidence>
<sequence length="467" mass="53928">MKTLIKYISAIIGGTAILSCTDYSEHVSYNEQYPLPEGKELYRPLEYSGQDWRVDTFAYCYNRMACTDNLAIFWEKGFGDDLANPPQLEGNDMHVDLENLKNKLEQFYTFYRDDLNFVNEGSLSERYRMMVMIQYSLEGTAYGGTYDNTIGAFWAAPNRLQDENLNTVAHELGHSFQLQMIADGSSCWGDGQGAGFYEMTSQWMLWQVNPNWIAEEQYHWEAFKQATHKAFLHEENIYRSPYVLEYWSEKNGQTFIADMYRQSLSYEDPVQTYQRMKGYQAGENYKFVDEMFDCYCHLVNLDFERVYDETRAFANSFENFSPYMDIQDDGYYQVKAERCPENYGFNVIKLSVPEAGTTVTADFKGLQGEDVAPNGCPGYDNAWYYIPYYRYGFVGVTEDGETVLGTSGSTDYYNQTSTASWTVPSDQKLAYLWLVVTAGPSTDHWTLSALPMAQWPYKVKLTNTSIQ</sequence>
<evidence type="ECO:0000313" key="2">
    <source>
        <dbReference type="Proteomes" id="UP000616346"/>
    </source>
</evidence>
<dbReference type="EMBL" id="JACSPQ010000006">
    <property type="protein sequence ID" value="MBD8002201.1"/>
    <property type="molecule type" value="Genomic_DNA"/>
</dbReference>
<protein>
    <recommendedName>
        <fullName evidence="3">DUF4859 domain-containing protein</fullName>
    </recommendedName>
</protein>
<accession>A0ABR8VC41</accession>
<reference evidence="1 2" key="1">
    <citation type="submission" date="2020-08" db="EMBL/GenBank/DDBJ databases">
        <title>A Genomic Blueprint of the Chicken Gut Microbiome.</title>
        <authorList>
            <person name="Gilroy R."/>
            <person name="Ravi A."/>
            <person name="Getino M."/>
            <person name="Pursley I."/>
            <person name="Horton D.L."/>
            <person name="Alikhan N.-F."/>
            <person name="Baker D."/>
            <person name="Gharbi K."/>
            <person name="Hall N."/>
            <person name="Watson M."/>
            <person name="Adriaenssens E.M."/>
            <person name="Foster-Nyarko E."/>
            <person name="Jarju S."/>
            <person name="Secka A."/>
            <person name="Antonio M."/>
            <person name="Oren A."/>
            <person name="Chaudhuri R."/>
            <person name="La Ragione R.M."/>
            <person name="Hildebrand F."/>
            <person name="Pallen M.J."/>
        </authorList>
    </citation>
    <scope>NUCLEOTIDE SEQUENCE [LARGE SCALE GENOMIC DNA]</scope>
    <source>
        <strain evidence="1 2">Sa1YUN3</strain>
    </source>
</reference>
<keyword evidence="2" id="KW-1185">Reference proteome</keyword>
<dbReference type="PROSITE" id="PS51257">
    <property type="entry name" value="PROKAR_LIPOPROTEIN"/>
    <property type="match status" value="1"/>
</dbReference>
<organism evidence="1 2">
    <name type="scientific">Phocaeicola faecium</name>
    <dbReference type="NCBI Taxonomy" id="2762213"/>
    <lineage>
        <taxon>Bacteria</taxon>
        <taxon>Pseudomonadati</taxon>
        <taxon>Bacteroidota</taxon>
        <taxon>Bacteroidia</taxon>
        <taxon>Bacteroidales</taxon>
        <taxon>Bacteroidaceae</taxon>
        <taxon>Phocaeicola</taxon>
    </lineage>
</organism>
<name>A0ABR8VC41_9BACT</name>
<dbReference type="RefSeq" id="WP_191710177.1">
    <property type="nucleotide sequence ID" value="NZ_JACSPQ010000006.1"/>
</dbReference>
<dbReference type="Pfam" id="PF19527">
    <property type="entry name" value="DUF6055"/>
    <property type="match status" value="1"/>
</dbReference>
<dbReference type="Proteomes" id="UP000616346">
    <property type="component" value="Unassembled WGS sequence"/>
</dbReference>
<comment type="caution">
    <text evidence="1">The sequence shown here is derived from an EMBL/GenBank/DDBJ whole genome shotgun (WGS) entry which is preliminary data.</text>
</comment>
<evidence type="ECO:0000313" key="1">
    <source>
        <dbReference type="EMBL" id="MBD8002201.1"/>
    </source>
</evidence>
<gene>
    <name evidence="1" type="ORF">H9626_08230</name>
</gene>